<dbReference type="Pfam" id="PF13202">
    <property type="entry name" value="EF-hand_5"/>
    <property type="match status" value="1"/>
</dbReference>
<proteinExistence type="predicted"/>
<evidence type="ECO:0000313" key="2">
    <source>
        <dbReference type="EMBL" id="MDT0437430.1"/>
    </source>
</evidence>
<gene>
    <name evidence="2" type="ORF">RM877_22355</name>
</gene>
<evidence type="ECO:0000259" key="1">
    <source>
        <dbReference type="PROSITE" id="PS50222"/>
    </source>
</evidence>
<dbReference type="InterPro" id="IPR018247">
    <property type="entry name" value="EF_Hand_1_Ca_BS"/>
</dbReference>
<dbReference type="AlphaFoldDB" id="A0ABD5ESV2"/>
<dbReference type="Gene3D" id="1.10.238.10">
    <property type="entry name" value="EF-hand"/>
    <property type="match status" value="1"/>
</dbReference>
<dbReference type="EMBL" id="JAVRES010000011">
    <property type="protein sequence ID" value="MDT0437430.1"/>
    <property type="molecule type" value="Genomic_DNA"/>
</dbReference>
<dbReference type="Proteomes" id="UP001183535">
    <property type="component" value="Unassembled WGS sequence"/>
</dbReference>
<organism evidence="2 3">
    <name type="scientific">Streptomyces doudnae</name>
    <dbReference type="NCBI Taxonomy" id="3075536"/>
    <lineage>
        <taxon>Bacteria</taxon>
        <taxon>Bacillati</taxon>
        <taxon>Actinomycetota</taxon>
        <taxon>Actinomycetes</taxon>
        <taxon>Kitasatosporales</taxon>
        <taxon>Streptomycetaceae</taxon>
        <taxon>Streptomyces</taxon>
    </lineage>
</organism>
<dbReference type="InterPro" id="IPR011992">
    <property type="entry name" value="EF-hand-dom_pair"/>
</dbReference>
<dbReference type="InterPro" id="IPR002048">
    <property type="entry name" value="EF_hand_dom"/>
</dbReference>
<accession>A0ABD5ESV2</accession>
<name>A0ABD5ESV2_9ACTN</name>
<feature type="domain" description="EF-hand" evidence="1">
    <location>
        <begin position="54"/>
        <end position="89"/>
    </location>
</feature>
<sequence length="177" mass="19258">MRAEATQRVALVFTLLDANGNGILEAEDFALMADRVVARAGASAPEAQQRLRASFERYWTTLVTELDANGDGVISLEEYTACVLTPERFEATIAEFAEALSALGDPDGDGLIERPLFTDLMLAIGFRRPNVDRLFDAFGPDADDRITVRTWADGIMDYYDPQKAGIAGDHLVTGAVV</sequence>
<dbReference type="SUPFAM" id="SSF47473">
    <property type="entry name" value="EF-hand"/>
    <property type="match status" value="1"/>
</dbReference>
<feature type="domain" description="EF-hand" evidence="1">
    <location>
        <begin position="4"/>
        <end position="39"/>
    </location>
</feature>
<protein>
    <submittedName>
        <fullName evidence="2">EF-hand domain-containing protein</fullName>
    </submittedName>
</protein>
<keyword evidence="3" id="KW-1185">Reference proteome</keyword>
<dbReference type="RefSeq" id="WP_093832883.1">
    <property type="nucleotide sequence ID" value="NZ_JAVRES010000011.1"/>
</dbReference>
<reference evidence="3" key="1">
    <citation type="submission" date="2023-07" db="EMBL/GenBank/DDBJ databases">
        <title>30 novel species of actinomycetes from the DSMZ collection.</title>
        <authorList>
            <person name="Nouioui I."/>
        </authorList>
    </citation>
    <scope>NUCLEOTIDE SEQUENCE [LARGE SCALE GENOMIC DNA]</scope>
    <source>
        <strain evidence="3">DSM 41981</strain>
    </source>
</reference>
<comment type="caution">
    <text evidence="2">The sequence shown here is derived from an EMBL/GenBank/DDBJ whole genome shotgun (WGS) entry which is preliminary data.</text>
</comment>
<evidence type="ECO:0000313" key="3">
    <source>
        <dbReference type="Proteomes" id="UP001183535"/>
    </source>
</evidence>
<dbReference type="PROSITE" id="PS00018">
    <property type="entry name" value="EF_HAND_1"/>
    <property type="match status" value="2"/>
</dbReference>
<dbReference type="PROSITE" id="PS50222">
    <property type="entry name" value="EF_HAND_2"/>
    <property type="match status" value="2"/>
</dbReference>